<organism evidence="2 3">
    <name type="scientific">Prunus yedoensis var. nudiflora</name>
    <dbReference type="NCBI Taxonomy" id="2094558"/>
    <lineage>
        <taxon>Eukaryota</taxon>
        <taxon>Viridiplantae</taxon>
        <taxon>Streptophyta</taxon>
        <taxon>Embryophyta</taxon>
        <taxon>Tracheophyta</taxon>
        <taxon>Spermatophyta</taxon>
        <taxon>Magnoliopsida</taxon>
        <taxon>eudicotyledons</taxon>
        <taxon>Gunneridae</taxon>
        <taxon>Pentapetalae</taxon>
        <taxon>rosids</taxon>
        <taxon>fabids</taxon>
        <taxon>Rosales</taxon>
        <taxon>Rosaceae</taxon>
        <taxon>Amygdaloideae</taxon>
        <taxon>Amygdaleae</taxon>
        <taxon>Prunus</taxon>
    </lineage>
</organism>
<gene>
    <name evidence="2" type="ORF">Pyn_07804</name>
</gene>
<evidence type="ECO:0000256" key="1">
    <source>
        <dbReference type="SAM" id="MobiDB-lite"/>
    </source>
</evidence>
<feature type="compositionally biased region" description="Polar residues" evidence="1">
    <location>
        <begin position="41"/>
        <end position="65"/>
    </location>
</feature>
<proteinExistence type="predicted"/>
<dbReference type="EMBL" id="PJQY01000066">
    <property type="protein sequence ID" value="PQQ19419.1"/>
    <property type="molecule type" value="Genomic_DNA"/>
</dbReference>
<name>A0A314ZJ99_PRUYE</name>
<protein>
    <submittedName>
        <fullName evidence="2">Uncharacterized protein</fullName>
    </submittedName>
</protein>
<comment type="caution">
    <text evidence="2">The sequence shown here is derived from an EMBL/GenBank/DDBJ whole genome shotgun (WGS) entry which is preliminary data.</text>
</comment>
<evidence type="ECO:0000313" key="2">
    <source>
        <dbReference type="EMBL" id="PQQ19419.1"/>
    </source>
</evidence>
<evidence type="ECO:0000313" key="3">
    <source>
        <dbReference type="Proteomes" id="UP000250321"/>
    </source>
</evidence>
<accession>A0A314ZJ99</accession>
<feature type="region of interest" description="Disordered" evidence="1">
    <location>
        <begin position="39"/>
        <end position="65"/>
    </location>
</feature>
<dbReference type="Proteomes" id="UP000250321">
    <property type="component" value="Unassembled WGS sequence"/>
</dbReference>
<reference evidence="2 3" key="1">
    <citation type="submission" date="2018-02" db="EMBL/GenBank/DDBJ databases">
        <title>Draft genome of wild Prunus yedoensis var. nudiflora.</title>
        <authorList>
            <person name="Baek S."/>
            <person name="Kim J.-H."/>
            <person name="Choi K."/>
            <person name="Kim G.-B."/>
            <person name="Cho A."/>
            <person name="Jang H."/>
            <person name="Shin C.-H."/>
            <person name="Yu H.-J."/>
            <person name="Mun J.-H."/>
        </authorList>
    </citation>
    <scope>NUCLEOTIDE SEQUENCE [LARGE SCALE GENOMIC DNA]</scope>
    <source>
        <strain evidence="3">cv. Jeju island</strain>
        <tissue evidence="2">Leaf</tissue>
    </source>
</reference>
<keyword evidence="3" id="KW-1185">Reference proteome</keyword>
<sequence>MVDDTEPKLSDFIFQNPSVVRQNHDPKRFAASENAACLSSPALQSPSANSPLSSTHKMTFKPSSS</sequence>
<dbReference type="AlphaFoldDB" id="A0A314ZJ99"/>